<comment type="caution">
    <text evidence="1">The sequence shown here is derived from an EMBL/GenBank/DDBJ whole genome shotgun (WGS) entry which is preliminary data.</text>
</comment>
<organism evidence="1 2">
    <name type="scientific">Prevotella communis</name>
    <dbReference type="NCBI Taxonomy" id="2913614"/>
    <lineage>
        <taxon>Bacteria</taxon>
        <taxon>Pseudomonadati</taxon>
        <taxon>Bacteroidota</taxon>
        <taxon>Bacteroidia</taxon>
        <taxon>Bacteroidales</taxon>
        <taxon>Prevotellaceae</taxon>
        <taxon>Prevotella</taxon>
    </lineage>
</organism>
<gene>
    <name evidence="1" type="ORF">SAMN04487900_103145</name>
</gene>
<sequence>MANTKNSSAREIILDRLLKHRCGYSVYELCDMVNRSLQLEGFSPVTPNTIRNDLTTIHEQYKRVLHVEKRGYAKYYRYKDTNSTIFTNVLTHGEIQHLRSALLCIRACDQIRGSLMYQDLTNRLSTILNIDSASDPIVIYEKIPPMNEIKRFKILYEHIQSKTPARITVCSKEEDHEKVITIHPYYLYQKENEWSLLCHDSTNDNPAEIPLKCIQRLVSAEEIEFIPNRDFPLKDFYAKHFSRG</sequence>
<evidence type="ECO:0000313" key="2">
    <source>
        <dbReference type="Proteomes" id="UP000199134"/>
    </source>
</evidence>
<dbReference type="AlphaFoldDB" id="A0A1H0EFP2"/>
<dbReference type="EMBL" id="FNIW01000003">
    <property type="protein sequence ID" value="SDN81182.1"/>
    <property type="molecule type" value="Genomic_DNA"/>
</dbReference>
<name>A0A1H0EFP2_9BACT</name>
<evidence type="ECO:0008006" key="3">
    <source>
        <dbReference type="Google" id="ProtNLM"/>
    </source>
</evidence>
<evidence type="ECO:0000313" key="1">
    <source>
        <dbReference type="EMBL" id="SDN81182.1"/>
    </source>
</evidence>
<dbReference type="OrthoDB" id="1069298at2"/>
<dbReference type="Proteomes" id="UP000199134">
    <property type="component" value="Unassembled WGS sequence"/>
</dbReference>
<accession>A0A1H0EFP2</accession>
<protein>
    <recommendedName>
        <fullName evidence="3">WYL domain-containing protein</fullName>
    </recommendedName>
</protein>
<proteinExistence type="predicted"/>
<dbReference type="RefSeq" id="WP_091852025.1">
    <property type="nucleotide sequence ID" value="NZ_FNIW01000003.1"/>
</dbReference>
<reference evidence="2" key="1">
    <citation type="submission" date="2016-10" db="EMBL/GenBank/DDBJ databases">
        <authorList>
            <person name="de Groot N.N."/>
        </authorList>
    </citation>
    <scope>NUCLEOTIDE SEQUENCE [LARGE SCALE GENOMIC DNA]</scope>
    <source>
        <strain evidence="2">BP1-145</strain>
    </source>
</reference>